<reference evidence="7" key="1">
    <citation type="submission" date="2016-01" db="EMBL/GenBank/DDBJ databases">
        <authorList>
            <person name="Peeters C."/>
        </authorList>
    </citation>
    <scope>NUCLEOTIDE SEQUENCE [LARGE SCALE GENOMIC DNA]</scope>
    <source>
        <strain evidence="7">LMG 29323</strain>
    </source>
</reference>
<dbReference type="AlphaFoldDB" id="A0A157ZIR8"/>
<evidence type="ECO:0000313" key="8">
    <source>
        <dbReference type="Proteomes" id="UP000054911"/>
    </source>
</evidence>
<dbReference type="GO" id="GO:0020037">
    <property type="term" value="F:heme binding"/>
    <property type="evidence" value="ECO:0007669"/>
    <property type="project" value="InterPro"/>
</dbReference>
<evidence type="ECO:0000256" key="1">
    <source>
        <dbReference type="ARBA" id="ARBA00022617"/>
    </source>
</evidence>
<gene>
    <name evidence="7" type="ORF">AWB80_00898</name>
</gene>
<evidence type="ECO:0000256" key="4">
    <source>
        <dbReference type="PROSITE-ProRule" id="PRU00433"/>
    </source>
</evidence>
<feature type="region of interest" description="Disordered" evidence="5">
    <location>
        <begin position="398"/>
        <end position="418"/>
    </location>
</feature>
<dbReference type="SUPFAM" id="SSF53850">
    <property type="entry name" value="Periplasmic binding protein-like II"/>
    <property type="match status" value="1"/>
</dbReference>
<dbReference type="InterPro" id="IPR036909">
    <property type="entry name" value="Cyt_c-like_dom_sf"/>
</dbReference>
<evidence type="ECO:0000313" key="7">
    <source>
        <dbReference type="EMBL" id="SAK45410.1"/>
    </source>
</evidence>
<keyword evidence="3 4" id="KW-0408">Iron</keyword>
<accession>A0A157ZIR8</accession>
<evidence type="ECO:0000256" key="2">
    <source>
        <dbReference type="ARBA" id="ARBA00022723"/>
    </source>
</evidence>
<dbReference type="PROSITE" id="PS51007">
    <property type="entry name" value="CYTC"/>
    <property type="match status" value="1"/>
</dbReference>
<dbReference type="GO" id="GO:0046872">
    <property type="term" value="F:metal ion binding"/>
    <property type="evidence" value="ECO:0007669"/>
    <property type="project" value="UniProtKB-KW"/>
</dbReference>
<dbReference type="SUPFAM" id="SSF46626">
    <property type="entry name" value="Cytochrome c"/>
    <property type="match status" value="1"/>
</dbReference>
<dbReference type="Gene3D" id="1.10.760.10">
    <property type="entry name" value="Cytochrome c-like domain"/>
    <property type="match status" value="1"/>
</dbReference>
<keyword evidence="8" id="KW-1185">Reference proteome</keyword>
<name>A0A157ZIR8_9BURK</name>
<dbReference type="InterPro" id="IPR001638">
    <property type="entry name" value="Solute-binding_3/MltF_N"/>
</dbReference>
<keyword evidence="1 4" id="KW-0349">Heme</keyword>
<dbReference type="Proteomes" id="UP000054911">
    <property type="component" value="Unassembled WGS sequence"/>
</dbReference>
<sequence>MLAVFIDLIGRFDMNQSLNSIRAVGMLAACIALAPSASDAAVKICTFPGSPSASLDRAVAQAVFARANIPATFVADGIGEGDDDGVSLKELDKTLARACDVIAGFPRSAVADASGGKMQFSRGYLRAGYVSIEAPGAELKDAAKRTVAATYASPAQLIAVQQSDVTLDLENTSASTVDAVASGRAQRAIVWYPAVVAYRIAHPEHSFTVARAESPYADWHLAFAFSDRSAAFRGRIDDALKAMTNDGRLQALTKQWSLPAQTASAARYLDTPSPASSTHSGIMLADANAARAGRFIKVANEGAVEPPTFEQAQTTHGKTLYSSSCAKCHGVQLQGMTAPALQGPSFAPPSNSHLTVGGIFTYMATNMPADRPGKMKDQDYADIMAFLLMSNGYKPGGSKMTADSARASKLPLNAGPAR</sequence>
<comment type="caution">
    <text evidence="7">The sequence shown here is derived from an EMBL/GenBank/DDBJ whole genome shotgun (WGS) entry which is preliminary data.</text>
</comment>
<dbReference type="STRING" id="1777141.AWB80_00898"/>
<evidence type="ECO:0000256" key="5">
    <source>
        <dbReference type="SAM" id="MobiDB-lite"/>
    </source>
</evidence>
<dbReference type="EMBL" id="FCOE02000002">
    <property type="protein sequence ID" value="SAK45410.1"/>
    <property type="molecule type" value="Genomic_DNA"/>
</dbReference>
<evidence type="ECO:0000256" key="3">
    <source>
        <dbReference type="ARBA" id="ARBA00023004"/>
    </source>
</evidence>
<proteinExistence type="predicted"/>
<keyword evidence="2 4" id="KW-0479">Metal-binding</keyword>
<dbReference type="GO" id="GO:0009055">
    <property type="term" value="F:electron transfer activity"/>
    <property type="evidence" value="ECO:0007669"/>
    <property type="project" value="InterPro"/>
</dbReference>
<organism evidence="7 8">
    <name type="scientific">Caballeronia pedi</name>
    <dbReference type="NCBI Taxonomy" id="1777141"/>
    <lineage>
        <taxon>Bacteria</taxon>
        <taxon>Pseudomonadati</taxon>
        <taxon>Pseudomonadota</taxon>
        <taxon>Betaproteobacteria</taxon>
        <taxon>Burkholderiales</taxon>
        <taxon>Burkholderiaceae</taxon>
        <taxon>Caballeronia</taxon>
    </lineage>
</organism>
<dbReference type="SMART" id="SM00062">
    <property type="entry name" value="PBPb"/>
    <property type="match status" value="1"/>
</dbReference>
<evidence type="ECO:0000259" key="6">
    <source>
        <dbReference type="PROSITE" id="PS51007"/>
    </source>
</evidence>
<dbReference type="Gene3D" id="3.40.190.10">
    <property type="entry name" value="Periplasmic binding protein-like II"/>
    <property type="match status" value="2"/>
</dbReference>
<feature type="domain" description="Cytochrome c" evidence="6">
    <location>
        <begin position="312"/>
        <end position="391"/>
    </location>
</feature>
<protein>
    <submittedName>
        <fullName evidence="7">Cytochrome c, class I</fullName>
    </submittedName>
</protein>
<dbReference type="Pfam" id="PF13442">
    <property type="entry name" value="Cytochrome_CBB3"/>
    <property type="match status" value="1"/>
</dbReference>
<dbReference type="InterPro" id="IPR009056">
    <property type="entry name" value="Cyt_c-like_dom"/>
</dbReference>